<name>A0AAW9R413_9GAMM</name>
<dbReference type="AlphaFoldDB" id="A0AAW9R413"/>
<dbReference type="InterPro" id="IPR027961">
    <property type="entry name" value="DUF4442"/>
</dbReference>
<proteinExistence type="predicted"/>
<keyword evidence="2" id="KW-1185">Reference proteome</keyword>
<sequence length="166" mass="19274">MSPRLLRRLLNLWPPFLFSGIRVRALSDDWRHARVELRLTWYNRNYVRAQFGGSLFSMTDPFWMILVMQSLGPRYHVWDQAGSIHFVTPGRENVFAEFHLEQAVVDELHAVAANGEKHLRWFDVNVTTADGTLVARVRKQLYVRLKPEFRPATRPPSDPPASPEPP</sequence>
<organism evidence="1 2">
    <name type="scientific">Denitratimonas tolerans</name>
    <dbReference type="NCBI Taxonomy" id="1338420"/>
    <lineage>
        <taxon>Bacteria</taxon>
        <taxon>Pseudomonadati</taxon>
        <taxon>Pseudomonadota</taxon>
        <taxon>Gammaproteobacteria</taxon>
        <taxon>Lysobacterales</taxon>
        <taxon>Lysobacteraceae</taxon>
        <taxon>Denitratimonas</taxon>
    </lineage>
</organism>
<accession>A0AAW9R413</accession>
<dbReference type="SUPFAM" id="SSF54637">
    <property type="entry name" value="Thioesterase/thiol ester dehydrase-isomerase"/>
    <property type="match status" value="1"/>
</dbReference>
<comment type="caution">
    <text evidence="1">The sequence shown here is derived from an EMBL/GenBank/DDBJ whole genome shotgun (WGS) entry which is preliminary data.</text>
</comment>
<dbReference type="InterPro" id="IPR029069">
    <property type="entry name" value="HotDog_dom_sf"/>
</dbReference>
<evidence type="ECO:0000313" key="2">
    <source>
        <dbReference type="Proteomes" id="UP001364472"/>
    </source>
</evidence>
<protein>
    <submittedName>
        <fullName evidence="1">DUF4442 domain-containing protein</fullName>
    </submittedName>
</protein>
<dbReference type="EMBL" id="JBBDHC010000005">
    <property type="protein sequence ID" value="MEJ1248983.1"/>
    <property type="molecule type" value="Genomic_DNA"/>
</dbReference>
<dbReference type="Pfam" id="PF14539">
    <property type="entry name" value="DUF4442"/>
    <property type="match status" value="1"/>
</dbReference>
<evidence type="ECO:0000313" key="1">
    <source>
        <dbReference type="EMBL" id="MEJ1248983.1"/>
    </source>
</evidence>
<dbReference type="Gene3D" id="3.10.129.10">
    <property type="entry name" value="Hotdog Thioesterase"/>
    <property type="match status" value="1"/>
</dbReference>
<dbReference type="RefSeq" id="WP_337334703.1">
    <property type="nucleotide sequence ID" value="NZ_JBBDHC010000005.1"/>
</dbReference>
<gene>
    <name evidence="1" type="ORF">WB794_04745</name>
</gene>
<dbReference type="Proteomes" id="UP001364472">
    <property type="component" value="Unassembled WGS sequence"/>
</dbReference>
<reference evidence="1 2" key="1">
    <citation type="journal article" date="2016" name="Antonie Van Leeuwenhoek">
        <title>Denitratimonas tolerans gen. nov., sp. nov., a denitrifying bacterium isolated from a bioreactor for tannery wastewater treatment.</title>
        <authorList>
            <person name="Han S.I."/>
            <person name="Kim J.O."/>
            <person name="Lee Y.R."/>
            <person name="Ekpeghere K.I."/>
            <person name="Koh S.C."/>
            <person name="Whang K.S."/>
        </authorList>
    </citation>
    <scope>NUCLEOTIDE SEQUENCE [LARGE SCALE GENOMIC DNA]</scope>
    <source>
        <strain evidence="1 2">KACC 17565</strain>
    </source>
</reference>